<evidence type="ECO:0000256" key="1">
    <source>
        <dbReference type="SAM" id="MobiDB-lite"/>
    </source>
</evidence>
<dbReference type="AlphaFoldDB" id="A0A7W8E7C6"/>
<organism evidence="2 3">
    <name type="scientific">Granulicella aggregans</name>
    <dbReference type="NCBI Taxonomy" id="474949"/>
    <lineage>
        <taxon>Bacteria</taxon>
        <taxon>Pseudomonadati</taxon>
        <taxon>Acidobacteriota</taxon>
        <taxon>Terriglobia</taxon>
        <taxon>Terriglobales</taxon>
        <taxon>Acidobacteriaceae</taxon>
        <taxon>Granulicella</taxon>
    </lineage>
</organism>
<proteinExistence type="predicted"/>
<dbReference type="EMBL" id="JACHIP010000052">
    <property type="protein sequence ID" value="MBB5061546.1"/>
    <property type="molecule type" value="Genomic_DNA"/>
</dbReference>
<reference evidence="2 3" key="1">
    <citation type="submission" date="2020-08" db="EMBL/GenBank/DDBJ databases">
        <title>Genomic Encyclopedia of Type Strains, Phase IV (KMG-V): Genome sequencing to study the core and pangenomes of soil and plant-associated prokaryotes.</title>
        <authorList>
            <person name="Whitman W."/>
        </authorList>
    </citation>
    <scope>NUCLEOTIDE SEQUENCE [LARGE SCALE GENOMIC DNA]</scope>
    <source>
        <strain evidence="2 3">M8UP14</strain>
    </source>
</reference>
<gene>
    <name evidence="2" type="ORF">HDF16_006282</name>
</gene>
<comment type="caution">
    <text evidence="2">The sequence shown here is derived from an EMBL/GenBank/DDBJ whole genome shotgun (WGS) entry which is preliminary data.</text>
</comment>
<keyword evidence="3" id="KW-1185">Reference proteome</keyword>
<sequence length="46" mass="5238">MYVCYDKMGHKGTKPSETHRMKSWTKVSEELPPASQARLEETLAGQ</sequence>
<evidence type="ECO:0000313" key="3">
    <source>
        <dbReference type="Proteomes" id="UP000540989"/>
    </source>
</evidence>
<protein>
    <submittedName>
        <fullName evidence="2">Uncharacterized protein</fullName>
    </submittedName>
</protein>
<evidence type="ECO:0000313" key="2">
    <source>
        <dbReference type="EMBL" id="MBB5061546.1"/>
    </source>
</evidence>
<name>A0A7W8E7C6_9BACT</name>
<feature type="region of interest" description="Disordered" evidence="1">
    <location>
        <begin position="7"/>
        <end position="46"/>
    </location>
</feature>
<dbReference type="Proteomes" id="UP000540989">
    <property type="component" value="Unassembled WGS sequence"/>
</dbReference>
<accession>A0A7W8E7C6</accession>